<comment type="caution">
    <text evidence="2">Lacks conserved residue(s) required for the propagation of feature annotation.</text>
</comment>
<evidence type="ECO:0000256" key="4">
    <source>
        <dbReference type="SAM" id="Phobius"/>
    </source>
</evidence>
<feature type="compositionally biased region" description="Pro residues" evidence="3">
    <location>
        <begin position="242"/>
        <end position="259"/>
    </location>
</feature>
<evidence type="ECO:0000256" key="2">
    <source>
        <dbReference type="PROSITE-ProRule" id="PRU00124"/>
    </source>
</evidence>
<dbReference type="InterPro" id="IPR035914">
    <property type="entry name" value="Sperma_CUB_dom_sf"/>
</dbReference>
<dbReference type="CDD" id="cd00041">
    <property type="entry name" value="CUB"/>
    <property type="match status" value="1"/>
</dbReference>
<accession>A0A210QMY3</accession>
<dbReference type="Proteomes" id="UP000242188">
    <property type="component" value="Unassembled WGS sequence"/>
</dbReference>
<keyword evidence="1 2" id="KW-1015">Disulfide bond</keyword>
<keyword evidence="4" id="KW-0812">Transmembrane</keyword>
<dbReference type="CDD" id="cd00112">
    <property type="entry name" value="LDLa"/>
    <property type="match status" value="1"/>
</dbReference>
<keyword evidence="4" id="KW-1133">Transmembrane helix</keyword>
<dbReference type="InterPro" id="IPR036055">
    <property type="entry name" value="LDL_receptor-like_sf"/>
</dbReference>
<dbReference type="EMBL" id="NEDP02002762">
    <property type="protein sequence ID" value="OWF50087.1"/>
    <property type="molecule type" value="Genomic_DNA"/>
</dbReference>
<evidence type="ECO:0000313" key="8">
    <source>
        <dbReference type="Proteomes" id="UP000242188"/>
    </source>
</evidence>
<dbReference type="SUPFAM" id="SSF49854">
    <property type="entry name" value="Spermadhesin, CUB domain"/>
    <property type="match status" value="1"/>
</dbReference>
<dbReference type="Gene3D" id="4.10.400.10">
    <property type="entry name" value="Low-density Lipoprotein Receptor"/>
    <property type="match status" value="1"/>
</dbReference>
<feature type="signal peptide" evidence="5">
    <location>
        <begin position="1"/>
        <end position="21"/>
    </location>
</feature>
<feature type="compositionally biased region" description="Low complexity" evidence="3">
    <location>
        <begin position="260"/>
        <end position="275"/>
    </location>
</feature>
<keyword evidence="4" id="KW-0472">Membrane</keyword>
<dbReference type="InterPro" id="IPR002172">
    <property type="entry name" value="LDrepeatLR_classA_rpt"/>
</dbReference>
<feature type="compositionally biased region" description="Pro residues" evidence="3">
    <location>
        <begin position="276"/>
        <end position="323"/>
    </location>
</feature>
<dbReference type="PANTHER" id="PTHR24652">
    <property type="entry name" value="LOW-DENSITY LIPOPROTEIN RECEPTOR CLASS A DOMAIN-CONTAINING PROTEIN 2"/>
    <property type="match status" value="1"/>
</dbReference>
<keyword evidence="5" id="KW-0732">Signal</keyword>
<dbReference type="InterPro" id="IPR042333">
    <property type="entry name" value="LRAD2/Mig-13-like"/>
</dbReference>
<proteinExistence type="predicted"/>
<protein>
    <submittedName>
        <fullName evidence="7">Suppressor of tumorigenicity 14 protein-like</fullName>
    </submittedName>
</protein>
<organism evidence="7 8">
    <name type="scientific">Mizuhopecten yessoensis</name>
    <name type="common">Japanese scallop</name>
    <name type="synonym">Patinopecten yessoensis</name>
    <dbReference type="NCBI Taxonomy" id="6573"/>
    <lineage>
        <taxon>Eukaryota</taxon>
        <taxon>Metazoa</taxon>
        <taxon>Spiralia</taxon>
        <taxon>Lophotrochozoa</taxon>
        <taxon>Mollusca</taxon>
        <taxon>Bivalvia</taxon>
        <taxon>Autobranchia</taxon>
        <taxon>Pteriomorphia</taxon>
        <taxon>Pectinida</taxon>
        <taxon>Pectinoidea</taxon>
        <taxon>Pectinidae</taxon>
        <taxon>Mizuhopecten</taxon>
    </lineage>
</organism>
<feature type="disulfide bond" evidence="2">
    <location>
        <begin position="159"/>
        <end position="171"/>
    </location>
</feature>
<feature type="disulfide bond" evidence="2">
    <location>
        <begin position="166"/>
        <end position="184"/>
    </location>
</feature>
<evidence type="ECO:0000256" key="5">
    <source>
        <dbReference type="SAM" id="SignalP"/>
    </source>
</evidence>
<dbReference type="Pfam" id="PF00057">
    <property type="entry name" value="Ldl_recept_a"/>
    <property type="match status" value="1"/>
</dbReference>
<evidence type="ECO:0000259" key="6">
    <source>
        <dbReference type="PROSITE" id="PS01180"/>
    </source>
</evidence>
<feature type="transmembrane region" description="Helical" evidence="4">
    <location>
        <begin position="198"/>
        <end position="219"/>
    </location>
</feature>
<name>A0A210QMY3_MIZYE</name>
<keyword evidence="8" id="KW-1185">Reference proteome</keyword>
<dbReference type="PROSITE" id="PS50068">
    <property type="entry name" value="LDLRA_2"/>
    <property type="match status" value="1"/>
</dbReference>
<dbReference type="InterPro" id="IPR000859">
    <property type="entry name" value="CUB_dom"/>
</dbReference>
<dbReference type="Pfam" id="PF00431">
    <property type="entry name" value="CUB"/>
    <property type="match status" value="1"/>
</dbReference>
<dbReference type="SMART" id="SM00042">
    <property type="entry name" value="CUB"/>
    <property type="match status" value="1"/>
</dbReference>
<comment type="caution">
    <text evidence="7">The sequence shown here is derived from an EMBL/GenBank/DDBJ whole genome shotgun (WGS) entry which is preliminary data.</text>
</comment>
<dbReference type="Gene3D" id="2.60.120.290">
    <property type="entry name" value="Spermadhesin, CUB domain"/>
    <property type="match status" value="1"/>
</dbReference>
<dbReference type="AlphaFoldDB" id="A0A210QMY3"/>
<feature type="chain" id="PRO_5012442600" evidence="5">
    <location>
        <begin position="22"/>
        <end position="348"/>
    </location>
</feature>
<dbReference type="SMART" id="SM00192">
    <property type="entry name" value="LDLa"/>
    <property type="match status" value="1"/>
</dbReference>
<dbReference type="OrthoDB" id="19606at2759"/>
<feature type="region of interest" description="Disordered" evidence="3">
    <location>
        <begin position="241"/>
        <end position="348"/>
    </location>
</feature>
<dbReference type="PANTHER" id="PTHR24652:SF69">
    <property type="entry name" value="CUB DOMAIN-CONTAINING PROTEIN"/>
    <property type="match status" value="1"/>
</dbReference>
<dbReference type="SUPFAM" id="SSF57424">
    <property type="entry name" value="LDL receptor-like module"/>
    <property type="match status" value="1"/>
</dbReference>
<evidence type="ECO:0000256" key="3">
    <source>
        <dbReference type="SAM" id="MobiDB-lite"/>
    </source>
</evidence>
<sequence>MKMAPFLRVLVVLACLQFVSAIRQFYMDQRCSETLNMTQLQVESAKLKLTRWHKYRNNMACYLTIEAPYNKLLMITFRDIDIKSGVFGRCDGDRLQIFDGRDSSANMVGGLTYKLCGERRPKGAFYTTQRYLTFLFQSDSFFTDDGFSLIFTSFHTGSCLSSETACKRGQCISKSLECDGYNQCGDSADECMVKGGPIAGIIVAVCIAIAVIVVIIVCWRRRRASRGSVIRYNSPAEQATVIPPPCSYPPQPAPVPAPQAYPQAPYQQPAPQGYQQPPPQGYPQPPPQGYAQPPPQGYPPAPQPYPMGPQAYPPPQQGYPQPPSYNDATQNPYPYGAPGQTPYPPEPK</sequence>
<gene>
    <name evidence="7" type="ORF">KP79_PYT14048</name>
</gene>
<evidence type="ECO:0000256" key="1">
    <source>
        <dbReference type="ARBA" id="ARBA00023157"/>
    </source>
</evidence>
<feature type="domain" description="CUB" evidence="6">
    <location>
        <begin position="31"/>
        <end position="154"/>
    </location>
</feature>
<reference evidence="7 8" key="1">
    <citation type="journal article" date="2017" name="Nat. Ecol. Evol.">
        <title>Scallop genome provides insights into evolution of bilaterian karyotype and development.</title>
        <authorList>
            <person name="Wang S."/>
            <person name="Zhang J."/>
            <person name="Jiao W."/>
            <person name="Li J."/>
            <person name="Xun X."/>
            <person name="Sun Y."/>
            <person name="Guo X."/>
            <person name="Huan P."/>
            <person name="Dong B."/>
            <person name="Zhang L."/>
            <person name="Hu X."/>
            <person name="Sun X."/>
            <person name="Wang J."/>
            <person name="Zhao C."/>
            <person name="Wang Y."/>
            <person name="Wang D."/>
            <person name="Huang X."/>
            <person name="Wang R."/>
            <person name="Lv J."/>
            <person name="Li Y."/>
            <person name="Zhang Z."/>
            <person name="Liu B."/>
            <person name="Lu W."/>
            <person name="Hui Y."/>
            <person name="Liang J."/>
            <person name="Zhou Z."/>
            <person name="Hou R."/>
            <person name="Li X."/>
            <person name="Liu Y."/>
            <person name="Li H."/>
            <person name="Ning X."/>
            <person name="Lin Y."/>
            <person name="Zhao L."/>
            <person name="Xing Q."/>
            <person name="Dou J."/>
            <person name="Li Y."/>
            <person name="Mao J."/>
            <person name="Guo H."/>
            <person name="Dou H."/>
            <person name="Li T."/>
            <person name="Mu C."/>
            <person name="Jiang W."/>
            <person name="Fu Q."/>
            <person name="Fu X."/>
            <person name="Miao Y."/>
            <person name="Liu J."/>
            <person name="Yu Q."/>
            <person name="Li R."/>
            <person name="Liao H."/>
            <person name="Li X."/>
            <person name="Kong Y."/>
            <person name="Jiang Z."/>
            <person name="Chourrout D."/>
            <person name="Li R."/>
            <person name="Bao Z."/>
        </authorList>
    </citation>
    <scope>NUCLEOTIDE SEQUENCE [LARGE SCALE GENOMIC DNA]</scope>
    <source>
        <strain evidence="7 8">PY_sf001</strain>
    </source>
</reference>
<dbReference type="PROSITE" id="PS01180">
    <property type="entry name" value="CUB"/>
    <property type="match status" value="1"/>
</dbReference>
<evidence type="ECO:0000313" key="7">
    <source>
        <dbReference type="EMBL" id="OWF50087.1"/>
    </source>
</evidence>